<evidence type="ECO:0000256" key="6">
    <source>
        <dbReference type="SAM" id="Phobius"/>
    </source>
</evidence>
<dbReference type="GO" id="GO:0022857">
    <property type="term" value="F:transmembrane transporter activity"/>
    <property type="evidence" value="ECO:0007669"/>
    <property type="project" value="InterPro"/>
</dbReference>
<evidence type="ECO:0000256" key="1">
    <source>
        <dbReference type="ARBA" id="ARBA00004651"/>
    </source>
</evidence>
<keyword evidence="8" id="KW-1185">Reference proteome</keyword>
<dbReference type="EMBL" id="FLOB01000001">
    <property type="protein sequence ID" value="SBS25517.1"/>
    <property type="molecule type" value="Genomic_DNA"/>
</dbReference>
<dbReference type="OrthoDB" id="9804700at2"/>
<dbReference type="AlphaFoldDB" id="A0A1A8T397"/>
<gene>
    <name evidence="7" type="primary">puuP_1</name>
    <name evidence="7" type="ORF">MSP8886_00301</name>
</gene>
<accession>A0A1A8T397</accession>
<dbReference type="GO" id="GO:0005886">
    <property type="term" value="C:plasma membrane"/>
    <property type="evidence" value="ECO:0007669"/>
    <property type="project" value="UniProtKB-SubCell"/>
</dbReference>
<feature type="transmembrane region" description="Helical" evidence="6">
    <location>
        <begin position="103"/>
        <end position="135"/>
    </location>
</feature>
<comment type="subcellular location">
    <subcellularLocation>
        <location evidence="1">Cell membrane</location>
        <topology evidence="1">Multi-pass membrane protein</topology>
    </subcellularLocation>
</comment>
<evidence type="ECO:0000313" key="7">
    <source>
        <dbReference type="EMBL" id="SBS25517.1"/>
    </source>
</evidence>
<feature type="transmembrane region" description="Helical" evidence="6">
    <location>
        <begin position="345"/>
        <end position="364"/>
    </location>
</feature>
<keyword evidence="2" id="KW-1003">Cell membrane</keyword>
<dbReference type="Proteomes" id="UP000092544">
    <property type="component" value="Unassembled WGS sequence"/>
</dbReference>
<evidence type="ECO:0000256" key="3">
    <source>
        <dbReference type="ARBA" id="ARBA00022692"/>
    </source>
</evidence>
<organism evidence="7 8">
    <name type="scientific">Marinomonas spartinae</name>
    <dbReference type="NCBI Taxonomy" id="1792290"/>
    <lineage>
        <taxon>Bacteria</taxon>
        <taxon>Pseudomonadati</taxon>
        <taxon>Pseudomonadota</taxon>
        <taxon>Gammaproteobacteria</taxon>
        <taxon>Oceanospirillales</taxon>
        <taxon>Oceanospirillaceae</taxon>
        <taxon>Marinomonas</taxon>
    </lineage>
</organism>
<reference evidence="7 8" key="1">
    <citation type="submission" date="2016-06" db="EMBL/GenBank/DDBJ databases">
        <authorList>
            <person name="Kjaerup R.B."/>
            <person name="Dalgaard T.S."/>
            <person name="Juul-Madsen H.R."/>
        </authorList>
    </citation>
    <scope>NUCLEOTIDE SEQUENCE [LARGE SCALE GENOMIC DNA]</scope>
    <source>
        <strain evidence="7 8">CECT 8886</strain>
    </source>
</reference>
<feature type="transmembrane region" description="Helical" evidence="6">
    <location>
        <begin position="298"/>
        <end position="324"/>
    </location>
</feature>
<evidence type="ECO:0000313" key="8">
    <source>
        <dbReference type="Proteomes" id="UP000092544"/>
    </source>
</evidence>
<dbReference type="RefSeq" id="WP_083200706.1">
    <property type="nucleotide sequence ID" value="NZ_FLOB01000001.1"/>
</dbReference>
<feature type="transmembrane region" description="Helical" evidence="6">
    <location>
        <begin position="208"/>
        <end position="227"/>
    </location>
</feature>
<feature type="transmembrane region" description="Helical" evidence="6">
    <location>
        <begin position="248"/>
        <end position="271"/>
    </location>
</feature>
<dbReference type="PANTHER" id="PTHR42770">
    <property type="entry name" value="AMINO ACID TRANSPORTER-RELATED"/>
    <property type="match status" value="1"/>
</dbReference>
<feature type="transmembrane region" description="Helical" evidence="6">
    <location>
        <begin position="403"/>
        <end position="422"/>
    </location>
</feature>
<feature type="transmembrane region" description="Helical" evidence="6">
    <location>
        <begin position="141"/>
        <end position="159"/>
    </location>
</feature>
<feature type="transmembrane region" description="Helical" evidence="6">
    <location>
        <begin position="166"/>
        <end position="188"/>
    </location>
</feature>
<feature type="transmembrane region" description="Helical" evidence="6">
    <location>
        <begin position="428"/>
        <end position="445"/>
    </location>
</feature>
<dbReference type="Pfam" id="PF13520">
    <property type="entry name" value="AA_permease_2"/>
    <property type="match status" value="1"/>
</dbReference>
<sequence length="456" mass="49064">MSEAVANTIIEGDASSSVDNTSQLKRTLGLKELVAYGLAFIAPVVPLTTFGFVWDVSGGLIALAFVVATICMYFTAKSYVTMAEQVPSAGSIYSYVRFGLGHFAGFVGGWLILLDYLLIPALVFLLMSFSCHILIPSIDRSTWIFILVGSSFLINWFGVQVTAKASLYSVIGQFIIVGGVIALAIIALQHGKGTGGVTLAPLYNSVGFSWHYVFAGASVCVLSFLGFDAISTLSEETSSKDPKQIGRAIMIVLAICGVVFTFTSLVIGNLMKGIEYSNPATAIFEILSIQVGPWASTALAWLLTIVVGFSNTLPMQSSVARVLFAMGRDRQLPFVLSKLHPKHKTPFVAMIVSTLFTLATALVMQDRLDTLTSLVNFGALSGFLLLHVAVFVRFGMKNPNRKWFAHVIVPFIGIAVVIGVLSGMNKDAMILGSIWLATGIIYALVNREKAKIEMAV</sequence>
<evidence type="ECO:0000256" key="2">
    <source>
        <dbReference type="ARBA" id="ARBA00022475"/>
    </source>
</evidence>
<name>A0A1A8T397_9GAMM</name>
<keyword evidence="5 6" id="KW-0472">Membrane</keyword>
<feature type="transmembrane region" description="Helical" evidence="6">
    <location>
        <begin position="370"/>
        <end position="391"/>
    </location>
</feature>
<keyword evidence="4 6" id="KW-1133">Transmembrane helix</keyword>
<feature type="transmembrane region" description="Helical" evidence="6">
    <location>
        <begin position="60"/>
        <end position="82"/>
    </location>
</feature>
<dbReference type="Gene3D" id="1.20.1740.10">
    <property type="entry name" value="Amino acid/polyamine transporter I"/>
    <property type="match status" value="1"/>
</dbReference>
<dbReference type="InterPro" id="IPR002293">
    <property type="entry name" value="AA/rel_permease1"/>
</dbReference>
<proteinExistence type="predicted"/>
<dbReference type="InterPro" id="IPR050367">
    <property type="entry name" value="APC_superfamily"/>
</dbReference>
<keyword evidence="3 6" id="KW-0812">Transmembrane</keyword>
<dbReference type="PIRSF" id="PIRSF006060">
    <property type="entry name" value="AA_transporter"/>
    <property type="match status" value="1"/>
</dbReference>
<protein>
    <submittedName>
        <fullName evidence="7">Putrescine importer PuuP</fullName>
    </submittedName>
</protein>
<feature type="transmembrane region" description="Helical" evidence="6">
    <location>
        <begin position="33"/>
        <end position="54"/>
    </location>
</feature>
<dbReference type="PANTHER" id="PTHR42770:SF16">
    <property type="entry name" value="AMINO ACID PERMEASE"/>
    <property type="match status" value="1"/>
</dbReference>
<evidence type="ECO:0000256" key="4">
    <source>
        <dbReference type="ARBA" id="ARBA00022989"/>
    </source>
</evidence>
<dbReference type="STRING" id="1792290.MSP8886_00301"/>
<evidence type="ECO:0000256" key="5">
    <source>
        <dbReference type="ARBA" id="ARBA00023136"/>
    </source>
</evidence>